<evidence type="ECO:0000259" key="5">
    <source>
        <dbReference type="Pfam" id="PF20464"/>
    </source>
</evidence>
<feature type="domain" description="MmeI-like target recognition" evidence="7">
    <location>
        <begin position="602"/>
        <end position="806"/>
    </location>
</feature>
<dbReference type="InterPro" id="IPR046820">
    <property type="entry name" value="MmeI_TRD"/>
</dbReference>
<feature type="domain" description="MmeI-like N-terminal" evidence="5">
    <location>
        <begin position="4"/>
        <end position="157"/>
    </location>
</feature>
<feature type="domain" description="MmeI-like DNA-methyltransferase" evidence="9">
    <location>
        <begin position="321"/>
        <end position="585"/>
    </location>
</feature>
<dbReference type="RefSeq" id="WP_377613126.1">
    <property type="nucleotide sequence ID" value="NZ_JBHUPA010000029.1"/>
</dbReference>
<dbReference type="EC" id="2.1.1.72" evidence="1"/>
<reference evidence="11" key="1">
    <citation type="journal article" date="2019" name="Int. J. Syst. Evol. Microbiol.">
        <title>The Global Catalogue of Microorganisms (GCM) 10K type strain sequencing project: providing services to taxonomists for standard genome sequencing and annotation.</title>
        <authorList>
            <consortium name="The Broad Institute Genomics Platform"/>
            <consortium name="The Broad Institute Genome Sequencing Center for Infectious Disease"/>
            <person name="Wu L."/>
            <person name="Ma J."/>
        </authorList>
    </citation>
    <scope>NUCLEOTIDE SEQUENCE [LARGE SCALE GENOMIC DNA]</scope>
    <source>
        <strain evidence="11">KCTC 23098</strain>
    </source>
</reference>
<dbReference type="PANTHER" id="PTHR33841">
    <property type="entry name" value="DNA METHYLTRANSFERASE YEEA-RELATED"/>
    <property type="match status" value="1"/>
</dbReference>
<dbReference type="InterPro" id="IPR029063">
    <property type="entry name" value="SAM-dependent_MTases_sf"/>
</dbReference>
<dbReference type="Pfam" id="PF20466">
    <property type="entry name" value="MmeI_TRD"/>
    <property type="match status" value="1"/>
</dbReference>
<keyword evidence="3" id="KW-0808">Transferase</keyword>
<dbReference type="SUPFAM" id="SSF53335">
    <property type="entry name" value="S-adenosyl-L-methionine-dependent methyltransferases"/>
    <property type="match status" value="1"/>
</dbReference>
<dbReference type="Pfam" id="PF20465">
    <property type="entry name" value="MmeI_hel"/>
    <property type="match status" value="1"/>
</dbReference>
<dbReference type="PANTHER" id="PTHR33841:SF1">
    <property type="entry name" value="DNA METHYLTRANSFERASE A"/>
    <property type="match status" value="1"/>
</dbReference>
<evidence type="ECO:0000259" key="6">
    <source>
        <dbReference type="Pfam" id="PF20465"/>
    </source>
</evidence>
<accession>A0ABW6B5P8</accession>
<dbReference type="InterPro" id="IPR046816">
    <property type="entry name" value="MmeI_Mtase"/>
</dbReference>
<keyword evidence="11" id="KW-1185">Reference proteome</keyword>
<evidence type="ECO:0000259" key="9">
    <source>
        <dbReference type="Pfam" id="PF20473"/>
    </source>
</evidence>
<sequence length="900" mass="103527">MKKSEIQQRLNNLAQNIERDTFIYSFLSCFGLSRTTIARLKKGDYNLSKVEGELFYKGKIFFKIDQSDKLINTIDEISKNEGVLKQKPRFIVVTDFVNVLATDTRKKTNKEFSLHDLAEQIDFFLPLSGAEIYRVSSDNKADRDAAYKLGELYDILVVDNPEWLGQGSHQLNLFLSRLLFCYFAEDTGIFPVKSMFTEALANNTNVDGADVNDFLSTLFKKLNTESGKTEFPDYLNNFPYVNGGLFRDEIVCPKFSRKSRQILLDSGELDWSEINPDIFGSMIQAVADPSERTNLGMHYTSVQNILKLIKPLFLDELYEEFEKSKDNAKGLEKLLFRMSKIKFFDPACGSGNFLIITYKELRNLEVQIIKQLIDLNQNQRKIYFTSLSLTQFYGIEIKDFAHEMAILSLWLAEHQMNQVFESELLDYGESKPILPLKEAGSIVQGNAARVSWEEVCPKNTNDEIYIIGNPPYLGYAIQNTEQKNDMAYTFLGVKDYKKLDYISCWFYKGSRYIDGYNAQLAFVSTNSVCQGEQVALLWPKVLNEGIEIGFAHHSFKWTNNAKGNAGVTVVIIGLRNASGFPKYIYNAGIKKESKNINFYLLDAPNITIQERSKPISVFPEMRKGSQPTDGGNLLLDVRTSNELLMSFPKLENIIMPFYGAEEFINGKKRFCLWIKENQLKDIGQIPEIKERLSAIREMRGNSTKLATKRLAAYPYRFAEIRYKSTDSIIVPRHSSEKRQYIPLGLLNASSIVGDSAMTIYDAEPWLFGVLHSKMHMVWVDAVGGKLETRYRYSAKLCYNTFPFPDINERQKETITQYVFDILDERAKYSEKTMAWMYNPETMPAGLKEAHHALDLAIERIYRLAPFHSDEERLEYLFKLYDEMSRKNTLFAKEKKVSKKK</sequence>
<protein>
    <recommendedName>
        <fullName evidence="1">site-specific DNA-methyltransferase (adenine-specific)</fullName>
        <ecNumber evidence="1">2.1.1.72</ecNumber>
    </recommendedName>
</protein>
<proteinExistence type="predicted"/>
<dbReference type="Pfam" id="PF20473">
    <property type="entry name" value="MmeI_Mtase"/>
    <property type="match status" value="1"/>
</dbReference>
<evidence type="ECO:0000313" key="11">
    <source>
        <dbReference type="Proteomes" id="UP001597560"/>
    </source>
</evidence>
<evidence type="ECO:0000256" key="1">
    <source>
        <dbReference type="ARBA" id="ARBA00011900"/>
    </source>
</evidence>
<comment type="catalytic activity">
    <reaction evidence="4">
        <text>a 2'-deoxyadenosine in DNA + S-adenosyl-L-methionine = an N(6)-methyl-2'-deoxyadenosine in DNA + S-adenosyl-L-homocysteine + H(+)</text>
        <dbReference type="Rhea" id="RHEA:15197"/>
        <dbReference type="Rhea" id="RHEA-COMP:12418"/>
        <dbReference type="Rhea" id="RHEA-COMP:12419"/>
        <dbReference type="ChEBI" id="CHEBI:15378"/>
        <dbReference type="ChEBI" id="CHEBI:57856"/>
        <dbReference type="ChEBI" id="CHEBI:59789"/>
        <dbReference type="ChEBI" id="CHEBI:90615"/>
        <dbReference type="ChEBI" id="CHEBI:90616"/>
        <dbReference type="EC" id="2.1.1.72"/>
    </reaction>
</comment>
<dbReference type="Pfam" id="PF20464">
    <property type="entry name" value="MmeI_N"/>
    <property type="match status" value="1"/>
</dbReference>
<dbReference type="InterPro" id="IPR046819">
    <property type="entry name" value="MmeI_hel"/>
</dbReference>
<dbReference type="Proteomes" id="UP001597560">
    <property type="component" value="Unassembled WGS sequence"/>
</dbReference>
<evidence type="ECO:0000256" key="3">
    <source>
        <dbReference type="ARBA" id="ARBA00022679"/>
    </source>
</evidence>
<evidence type="ECO:0000256" key="4">
    <source>
        <dbReference type="ARBA" id="ARBA00047942"/>
    </source>
</evidence>
<keyword evidence="2 10" id="KW-0489">Methyltransferase</keyword>
<name>A0ABW6B5P8_9SPHI</name>
<dbReference type="GO" id="GO:0032259">
    <property type="term" value="P:methylation"/>
    <property type="evidence" value="ECO:0007669"/>
    <property type="project" value="UniProtKB-KW"/>
</dbReference>
<gene>
    <name evidence="10" type="ORF">ACFS6J_23765</name>
</gene>
<dbReference type="Gene3D" id="3.40.50.150">
    <property type="entry name" value="Vaccinia Virus protein VP39"/>
    <property type="match status" value="1"/>
</dbReference>
<evidence type="ECO:0000313" key="10">
    <source>
        <dbReference type="EMBL" id="MFD2964838.1"/>
    </source>
</evidence>
<dbReference type="InterPro" id="IPR046818">
    <property type="entry name" value="MmeI_C"/>
</dbReference>
<evidence type="ECO:0000259" key="7">
    <source>
        <dbReference type="Pfam" id="PF20466"/>
    </source>
</evidence>
<organism evidence="10 11">
    <name type="scientific">Olivibacter jilunii</name>
    <dbReference type="NCBI Taxonomy" id="985016"/>
    <lineage>
        <taxon>Bacteria</taxon>
        <taxon>Pseudomonadati</taxon>
        <taxon>Bacteroidota</taxon>
        <taxon>Sphingobacteriia</taxon>
        <taxon>Sphingobacteriales</taxon>
        <taxon>Sphingobacteriaceae</taxon>
        <taxon>Olivibacter</taxon>
    </lineage>
</organism>
<dbReference type="EMBL" id="JBHUPA010000029">
    <property type="protein sequence ID" value="MFD2964838.1"/>
    <property type="molecule type" value="Genomic_DNA"/>
</dbReference>
<dbReference type="InterPro" id="IPR050953">
    <property type="entry name" value="N4_N6_ade-DNA_methylase"/>
</dbReference>
<dbReference type="Pfam" id="PF20467">
    <property type="entry name" value="MmeI_C"/>
    <property type="match status" value="1"/>
</dbReference>
<evidence type="ECO:0000256" key="2">
    <source>
        <dbReference type="ARBA" id="ARBA00022603"/>
    </source>
</evidence>
<evidence type="ECO:0000259" key="8">
    <source>
        <dbReference type="Pfam" id="PF20467"/>
    </source>
</evidence>
<feature type="domain" description="MmeI-like helicase spacer" evidence="6">
    <location>
        <begin position="169"/>
        <end position="246"/>
    </location>
</feature>
<comment type="caution">
    <text evidence="10">The sequence shown here is derived from an EMBL/GenBank/DDBJ whole genome shotgun (WGS) entry which is preliminary data.</text>
</comment>
<dbReference type="InterPro" id="IPR046817">
    <property type="entry name" value="MmeI_N"/>
</dbReference>
<dbReference type="GO" id="GO:0008168">
    <property type="term" value="F:methyltransferase activity"/>
    <property type="evidence" value="ECO:0007669"/>
    <property type="project" value="UniProtKB-KW"/>
</dbReference>
<feature type="domain" description="MmeI-like C-terminal" evidence="8">
    <location>
        <begin position="807"/>
        <end position="884"/>
    </location>
</feature>